<accession>A0A1X6PDR0</accession>
<evidence type="ECO:0000313" key="4">
    <source>
        <dbReference type="EMBL" id="OSX79008.1"/>
    </source>
</evidence>
<evidence type="ECO:0000256" key="1">
    <source>
        <dbReference type="SAM" id="MobiDB-lite"/>
    </source>
</evidence>
<evidence type="ECO:0000313" key="5">
    <source>
        <dbReference type="Proteomes" id="UP000218209"/>
    </source>
</evidence>
<dbReference type="AlphaFoldDB" id="A0A1X6PDR0"/>
<dbReference type="EMBL" id="KV918800">
    <property type="protein sequence ID" value="OSX79008.1"/>
    <property type="molecule type" value="Genomic_DNA"/>
</dbReference>
<feature type="signal peptide" evidence="3">
    <location>
        <begin position="1"/>
        <end position="36"/>
    </location>
</feature>
<reference evidence="4 5" key="1">
    <citation type="submission" date="2017-03" db="EMBL/GenBank/DDBJ databases">
        <title>WGS assembly of Porphyra umbilicalis.</title>
        <authorList>
            <person name="Brawley S.H."/>
            <person name="Blouin N.A."/>
            <person name="Ficko-Blean E."/>
            <person name="Wheeler G.L."/>
            <person name="Lohr M."/>
            <person name="Goodson H.V."/>
            <person name="Jenkins J.W."/>
            <person name="Blaby-Haas C.E."/>
            <person name="Helliwell K.E."/>
            <person name="Chan C."/>
            <person name="Marriage T."/>
            <person name="Bhattacharya D."/>
            <person name="Klein A.S."/>
            <person name="Badis Y."/>
            <person name="Brodie J."/>
            <person name="Cao Y."/>
            <person name="Collen J."/>
            <person name="Dittami S.M."/>
            <person name="Gachon C.M."/>
            <person name="Green B.R."/>
            <person name="Karpowicz S."/>
            <person name="Kim J.W."/>
            <person name="Kudahl U."/>
            <person name="Lin S."/>
            <person name="Michel G."/>
            <person name="Mittag M."/>
            <person name="Olson B.J."/>
            <person name="Pangilinan J."/>
            <person name="Peng Y."/>
            <person name="Qiu H."/>
            <person name="Shu S."/>
            <person name="Singer J.T."/>
            <person name="Smith A.G."/>
            <person name="Sprecher B.N."/>
            <person name="Wagner V."/>
            <person name="Wang W."/>
            <person name="Wang Z.-Y."/>
            <person name="Yan J."/>
            <person name="Yarish C."/>
            <person name="Zoeuner-Riek S."/>
            <person name="Zhuang Y."/>
            <person name="Zou Y."/>
            <person name="Lindquist E.A."/>
            <person name="Grimwood J."/>
            <person name="Barry K."/>
            <person name="Rokhsar D.S."/>
            <person name="Schmutz J."/>
            <person name="Stiller J.W."/>
            <person name="Grossman A.R."/>
            <person name="Prochnik S.E."/>
        </authorList>
    </citation>
    <scope>NUCLEOTIDE SEQUENCE [LARGE SCALE GENOMIC DNA]</scope>
    <source>
        <strain evidence="4">4086291</strain>
    </source>
</reference>
<evidence type="ECO:0000256" key="3">
    <source>
        <dbReference type="SAM" id="SignalP"/>
    </source>
</evidence>
<feature type="region of interest" description="Disordered" evidence="1">
    <location>
        <begin position="617"/>
        <end position="670"/>
    </location>
</feature>
<keyword evidence="5" id="KW-1185">Reference proteome</keyword>
<proteinExistence type="predicted"/>
<protein>
    <submittedName>
        <fullName evidence="4">Uncharacterized protein</fullName>
    </submittedName>
</protein>
<keyword evidence="2" id="KW-0472">Membrane</keyword>
<keyword evidence="2" id="KW-0812">Transmembrane</keyword>
<gene>
    <name evidence="4" type="ORF">BU14_0093s0052</name>
</gene>
<keyword evidence="2" id="KW-1133">Transmembrane helix</keyword>
<feature type="transmembrane region" description="Helical" evidence="2">
    <location>
        <begin position="556"/>
        <end position="581"/>
    </location>
</feature>
<feature type="compositionally biased region" description="Basic and acidic residues" evidence="1">
    <location>
        <begin position="633"/>
        <end position="644"/>
    </location>
</feature>
<feature type="compositionally biased region" description="Polar residues" evidence="1">
    <location>
        <begin position="661"/>
        <end position="670"/>
    </location>
</feature>
<keyword evidence="3" id="KW-0732">Signal</keyword>
<name>A0A1X6PDR0_PORUM</name>
<dbReference type="OrthoDB" id="4875at2759"/>
<organism evidence="4 5">
    <name type="scientific">Porphyra umbilicalis</name>
    <name type="common">Purple laver</name>
    <name type="synonym">Red alga</name>
    <dbReference type="NCBI Taxonomy" id="2786"/>
    <lineage>
        <taxon>Eukaryota</taxon>
        <taxon>Rhodophyta</taxon>
        <taxon>Bangiophyceae</taxon>
        <taxon>Bangiales</taxon>
        <taxon>Bangiaceae</taxon>
        <taxon>Porphyra</taxon>
    </lineage>
</organism>
<evidence type="ECO:0000256" key="2">
    <source>
        <dbReference type="SAM" id="Phobius"/>
    </source>
</evidence>
<dbReference type="Proteomes" id="UP000218209">
    <property type="component" value="Unassembled WGS sequence"/>
</dbReference>
<sequence>MTGGRSAGWGAKRWVAGVSAVLAVAVAAWSAGGASAQEAGVTEIAGPPPTKQPPVGCSYRNDDGLHINTSVSKQVLLMYGSATDTISFSFRPSTKTEEIESVSIKGYKRAIITSVSEPEQTVVGNVGGVPVTNMTFTIGFDGTVGDTGYEVEVVTDADTYTMEGAYEVGGFVLVLDEKIVSGEEKDGLQLGDVVALVKKSLTECSMKWKTFGSVTPDVGAIQISFKEQEGSTFLKEVEYEDTCEVDGYVDNKLAPGCGVGFSPGGNAFAIKTSPYRCGYGQFFIHFTWPSVELNGEVFETVLIVKFDKSSPPPCVALGDTVEVDSSGGVVAVDMFNLLNPPQPSDVEKVILSYDGKSFDSNNGKSTLEQPDQKMVFEVSGGTSGEKYDATIECAFEDRTIEATYLGGKVVIDVTGEAGLPERKDLPERDGKIRVAVLIEFDRYDPTNYTVAVHNKCLAGFFEMLGGDADDYGLETVRQGSAIPVVLMYADDQEDYDAKVETLKADLAEESCKGQQAMDEPCDKVRFLESYIVASDGSGVSGDSGAAVASASGLATWSIALIAVLGALIVMLLIALALWAVYRRSAEQTESDYSTSGPLGVPDPDDLLYNESVVRDVYGRSNGAGPTPETAAARAREAELREEFPRPPSTSAASGRAETDDASSTYSGLMG</sequence>
<feature type="chain" id="PRO_5013027496" evidence="3">
    <location>
        <begin position="37"/>
        <end position="670"/>
    </location>
</feature>